<evidence type="ECO:0000313" key="3">
    <source>
        <dbReference type="Proteomes" id="UP000054928"/>
    </source>
</evidence>
<feature type="coiled-coil region" evidence="1">
    <location>
        <begin position="162"/>
        <end position="189"/>
    </location>
</feature>
<dbReference type="EMBL" id="CCYD01000007">
    <property type="protein sequence ID" value="CEG35087.1"/>
    <property type="molecule type" value="Genomic_DNA"/>
</dbReference>
<dbReference type="OrthoDB" id="71899at2759"/>
<dbReference type="RefSeq" id="XP_024571456.1">
    <property type="nucleotide sequence ID" value="XM_024722581.1"/>
</dbReference>
<dbReference type="GeneID" id="36408906"/>
<accession>A0A0P1A3Q7</accession>
<dbReference type="OMA" id="QEFHDIT"/>
<keyword evidence="1" id="KW-0175">Coiled coil</keyword>
<feature type="coiled-coil region" evidence="1">
    <location>
        <begin position="416"/>
        <end position="507"/>
    </location>
</feature>
<name>A0A0P1A3Q7_PLAHL</name>
<dbReference type="Proteomes" id="UP000054928">
    <property type="component" value="Unassembled WGS sequence"/>
</dbReference>
<evidence type="ECO:0000313" key="2">
    <source>
        <dbReference type="EMBL" id="CEG35087.1"/>
    </source>
</evidence>
<protein>
    <submittedName>
        <fullName evidence="2">Uncharacterized protein</fullName>
    </submittedName>
</protein>
<reference evidence="3" key="1">
    <citation type="submission" date="2014-09" db="EMBL/GenBank/DDBJ databases">
        <authorList>
            <person name="Sharma Rahul"/>
            <person name="Thines Marco"/>
        </authorList>
    </citation>
    <scope>NUCLEOTIDE SEQUENCE [LARGE SCALE GENOMIC DNA]</scope>
</reference>
<feature type="coiled-coil region" evidence="1">
    <location>
        <begin position="18"/>
        <end position="52"/>
    </location>
</feature>
<organism evidence="2 3">
    <name type="scientific">Plasmopara halstedii</name>
    <name type="common">Downy mildew of sunflower</name>
    <dbReference type="NCBI Taxonomy" id="4781"/>
    <lineage>
        <taxon>Eukaryota</taxon>
        <taxon>Sar</taxon>
        <taxon>Stramenopiles</taxon>
        <taxon>Oomycota</taxon>
        <taxon>Peronosporomycetes</taxon>
        <taxon>Peronosporales</taxon>
        <taxon>Peronosporaceae</taxon>
        <taxon>Plasmopara</taxon>
    </lineage>
</organism>
<feature type="coiled-coil region" evidence="1">
    <location>
        <begin position="77"/>
        <end position="134"/>
    </location>
</feature>
<dbReference type="AlphaFoldDB" id="A0A0P1A3Q7"/>
<evidence type="ECO:0000256" key="1">
    <source>
        <dbReference type="SAM" id="Coils"/>
    </source>
</evidence>
<keyword evidence="3" id="KW-1185">Reference proteome</keyword>
<proteinExistence type="predicted"/>
<feature type="coiled-coil region" evidence="1">
    <location>
        <begin position="251"/>
        <end position="316"/>
    </location>
</feature>
<sequence>MSSSTCRLGRTEAKITSIDAVTDRLKATEEALRAAQATIARQKKREQELQKLVVSNGISYDATDVNPAIEAKVSALKAVHEQKVRALMRSINQLQDQLKELKIQESEHRRSALIQKLRREQREQELVIDVLKQTLQEKLPEFQSSRAIVNDFVLKKTVGGPVRFRSKTREELENELKALEKKFQQTEEKFKRDDLPIAFPKDQKKYDSDGEGDCDFRIGKEPNNNTIIDDEQRHDEIEQLRLQHASKSVTIQAQAAELSEAYAELDRLRAVEDQIVRKKNKIIFLREQIDRQQEQNVELIREKEALAEKCLQLQEETLFIRDLNVEDASAKDEERLQLLELIQTLRSREMNLQDESEQKQKSWAKERDIVHQKIRILEKEKKLLVDEACRWEEELANEQKKSDVSLKELHALRLIVNEEQNQKVMLVNKIEELDAELVQLKTLSQKECAYNTREAMEAVKALEVLVEKKTQAVKEVKCQFSAAKLLAHQAKKEKEKLLIRISKLEAELARRISY</sequence>